<evidence type="ECO:0000313" key="2">
    <source>
        <dbReference type="Proteomes" id="UP001054252"/>
    </source>
</evidence>
<dbReference type="EMBL" id="BPVZ01000130">
    <property type="protein sequence ID" value="GKV38747.1"/>
    <property type="molecule type" value="Genomic_DNA"/>
</dbReference>
<protein>
    <submittedName>
        <fullName evidence="1">Uncharacterized protein</fullName>
    </submittedName>
</protein>
<organism evidence="1 2">
    <name type="scientific">Rubroshorea leprosula</name>
    <dbReference type="NCBI Taxonomy" id="152421"/>
    <lineage>
        <taxon>Eukaryota</taxon>
        <taxon>Viridiplantae</taxon>
        <taxon>Streptophyta</taxon>
        <taxon>Embryophyta</taxon>
        <taxon>Tracheophyta</taxon>
        <taxon>Spermatophyta</taxon>
        <taxon>Magnoliopsida</taxon>
        <taxon>eudicotyledons</taxon>
        <taxon>Gunneridae</taxon>
        <taxon>Pentapetalae</taxon>
        <taxon>rosids</taxon>
        <taxon>malvids</taxon>
        <taxon>Malvales</taxon>
        <taxon>Dipterocarpaceae</taxon>
        <taxon>Rubroshorea</taxon>
    </lineage>
</organism>
<evidence type="ECO:0000313" key="1">
    <source>
        <dbReference type="EMBL" id="GKV38747.1"/>
    </source>
</evidence>
<sequence length="87" mass="9900">MHIKFDWFPAGDLDEKLLLFLGCEMDGNGVLFRIKRFTQLKKAPAREADSRRGLPPFLSLLIRTHRLEMKDGDEIDAMLHQTGGAMA</sequence>
<proteinExistence type="predicted"/>
<gene>
    <name evidence="1" type="ORF">SLEP1_g46626</name>
</gene>
<reference evidence="1 2" key="1">
    <citation type="journal article" date="2021" name="Commun. Biol.">
        <title>The genome of Shorea leprosula (Dipterocarpaceae) highlights the ecological relevance of drought in aseasonal tropical rainforests.</title>
        <authorList>
            <person name="Ng K.K.S."/>
            <person name="Kobayashi M.J."/>
            <person name="Fawcett J.A."/>
            <person name="Hatakeyama M."/>
            <person name="Paape T."/>
            <person name="Ng C.H."/>
            <person name="Ang C.C."/>
            <person name="Tnah L.H."/>
            <person name="Lee C.T."/>
            <person name="Nishiyama T."/>
            <person name="Sese J."/>
            <person name="O'Brien M.J."/>
            <person name="Copetti D."/>
            <person name="Mohd Noor M.I."/>
            <person name="Ong R.C."/>
            <person name="Putra M."/>
            <person name="Sireger I.Z."/>
            <person name="Indrioko S."/>
            <person name="Kosugi Y."/>
            <person name="Izuno A."/>
            <person name="Isagi Y."/>
            <person name="Lee S.L."/>
            <person name="Shimizu K.K."/>
        </authorList>
    </citation>
    <scope>NUCLEOTIDE SEQUENCE [LARGE SCALE GENOMIC DNA]</scope>
    <source>
        <strain evidence="1">214</strain>
    </source>
</reference>
<name>A0AAV5LNI2_9ROSI</name>
<dbReference type="Proteomes" id="UP001054252">
    <property type="component" value="Unassembled WGS sequence"/>
</dbReference>
<accession>A0AAV5LNI2</accession>
<keyword evidence="2" id="KW-1185">Reference proteome</keyword>
<comment type="caution">
    <text evidence="1">The sequence shown here is derived from an EMBL/GenBank/DDBJ whole genome shotgun (WGS) entry which is preliminary data.</text>
</comment>
<dbReference type="AlphaFoldDB" id="A0AAV5LNI2"/>